<keyword evidence="1" id="KW-0175">Coiled coil</keyword>
<proteinExistence type="predicted"/>
<keyword evidence="3" id="KW-1185">Reference proteome</keyword>
<evidence type="ECO:0000313" key="2">
    <source>
        <dbReference type="Ensembl" id="ENSFTIP00000023619.1"/>
    </source>
</evidence>
<reference evidence="2" key="1">
    <citation type="submission" date="2025-08" db="UniProtKB">
        <authorList>
            <consortium name="Ensembl"/>
        </authorList>
    </citation>
    <scope>IDENTIFICATION</scope>
</reference>
<reference evidence="2" key="2">
    <citation type="submission" date="2025-09" db="UniProtKB">
        <authorList>
            <consortium name="Ensembl"/>
        </authorList>
    </citation>
    <scope>IDENTIFICATION</scope>
</reference>
<dbReference type="Proteomes" id="UP000694562">
    <property type="component" value="Unplaced"/>
</dbReference>
<accession>A0A8C4VF77</accession>
<feature type="coiled-coil region" evidence="1">
    <location>
        <begin position="92"/>
        <end position="119"/>
    </location>
</feature>
<evidence type="ECO:0000313" key="3">
    <source>
        <dbReference type="Proteomes" id="UP000694562"/>
    </source>
</evidence>
<name>A0A8C4VF77_FALTI</name>
<dbReference type="OrthoDB" id="9394130at2759"/>
<dbReference type="OMA" id="GEDWARD"/>
<dbReference type="AlphaFoldDB" id="A0A8C4VF77"/>
<evidence type="ECO:0000256" key="1">
    <source>
        <dbReference type="SAM" id="Coils"/>
    </source>
</evidence>
<organism evidence="2 3">
    <name type="scientific">Falco tinnunculus</name>
    <name type="common">Common kestrel</name>
    <dbReference type="NCBI Taxonomy" id="100819"/>
    <lineage>
        <taxon>Eukaryota</taxon>
        <taxon>Metazoa</taxon>
        <taxon>Chordata</taxon>
        <taxon>Craniata</taxon>
        <taxon>Vertebrata</taxon>
        <taxon>Euteleostomi</taxon>
        <taxon>Archelosauria</taxon>
        <taxon>Archosauria</taxon>
        <taxon>Dinosauria</taxon>
        <taxon>Saurischia</taxon>
        <taxon>Theropoda</taxon>
        <taxon>Coelurosauria</taxon>
        <taxon>Aves</taxon>
        <taxon>Neognathae</taxon>
        <taxon>Neoaves</taxon>
        <taxon>Telluraves</taxon>
        <taxon>Australaves</taxon>
        <taxon>Falconiformes</taxon>
        <taxon>Falconidae</taxon>
        <taxon>Falco</taxon>
    </lineage>
</organism>
<protein>
    <submittedName>
        <fullName evidence="2">Uncharacterized protein</fullName>
    </submittedName>
</protein>
<dbReference type="Ensembl" id="ENSFTIT00000024619.1">
    <property type="protein sequence ID" value="ENSFTIP00000023619.1"/>
    <property type="gene ID" value="ENSFTIG00000015190.1"/>
</dbReference>
<sequence>KENSFPLLMKDRDMFYTFLVKYGARPSVPGEDLARDNGANLQNVVDRVTSLQTEAKVRSGKGKSIVCAILGASLVAAIEDRLRKHSNETKIIESLENLLKVLQKTNYDLEQQLEKEREENCLLKTTLKAECSKDTEALSVIELEAEGKGIQQINQIYPQKLLKEVRKCFVENPQVRPLIKTGFIPYTVTELAKLKREYGRLPKESETEYVWRVSLTGGDQIQLSEKEAGGYWGHGVFLTTGNKHAPWSLTQRAAYWAGGLNPLDRGDPLEITSPADQLLESVHKAACLQMIHERKLIPGCESPMMLPVNPEIMTPLIRGLPESLRPMGVSLQRTIALMCPVERLESFIRSQRNETPDSVSSHQTTSASRNKRIWTWGQVAQELIDYSRKYGPVKIPEEKSRGIRQIEVEDLPLPTGKTVAAADVLRKEHPHHKTGKGGQSMTRQQWWLLGIKKGVPRDIMDGLPFDKLSKVVLNSQKLKEETY</sequence>